<comment type="similarity">
    <text evidence="2">Belongs to the multi antimicrobial extrusion (MATE) (TC 2.A.66.1) family.</text>
</comment>
<keyword evidence="9" id="KW-1185">Reference proteome</keyword>
<feature type="transmembrane region" description="Helical" evidence="7">
    <location>
        <begin position="20"/>
        <end position="44"/>
    </location>
</feature>
<proteinExistence type="inferred from homology"/>
<feature type="transmembrane region" description="Helical" evidence="7">
    <location>
        <begin position="73"/>
        <end position="91"/>
    </location>
</feature>
<evidence type="ECO:0000256" key="6">
    <source>
        <dbReference type="SAM" id="MobiDB-lite"/>
    </source>
</evidence>
<feature type="transmembrane region" description="Helical" evidence="7">
    <location>
        <begin position="142"/>
        <end position="160"/>
    </location>
</feature>
<gene>
    <name evidence="8" type="ORF">DWY25_07440</name>
</gene>
<keyword evidence="7" id="KW-1133">Transmembrane helix</keyword>
<reference evidence="8 9" key="1">
    <citation type="submission" date="2018-08" db="EMBL/GenBank/DDBJ databases">
        <title>A genome reference for cultivated species of the human gut microbiota.</title>
        <authorList>
            <person name="Zou Y."/>
            <person name="Xue W."/>
            <person name="Luo G."/>
        </authorList>
    </citation>
    <scope>NUCLEOTIDE SEQUENCE [LARGE SCALE GENOMIC DNA]</scope>
    <source>
        <strain evidence="8 9">AF24-29</strain>
    </source>
</reference>
<dbReference type="PANTHER" id="PTHR43298">
    <property type="entry name" value="MULTIDRUG RESISTANCE PROTEIN NORM-RELATED"/>
    <property type="match status" value="1"/>
</dbReference>
<feature type="region of interest" description="Disordered" evidence="6">
    <location>
        <begin position="458"/>
        <end position="500"/>
    </location>
</feature>
<feature type="transmembrane region" description="Helical" evidence="7">
    <location>
        <begin position="294"/>
        <end position="314"/>
    </location>
</feature>
<feature type="transmembrane region" description="Helical" evidence="7">
    <location>
        <begin position="368"/>
        <end position="386"/>
    </location>
</feature>
<organism evidence="8 9">
    <name type="scientific">Holdemania filiformis</name>
    <dbReference type="NCBI Taxonomy" id="61171"/>
    <lineage>
        <taxon>Bacteria</taxon>
        <taxon>Bacillati</taxon>
        <taxon>Bacillota</taxon>
        <taxon>Erysipelotrichia</taxon>
        <taxon>Erysipelotrichales</taxon>
        <taxon>Erysipelotrichaceae</taxon>
        <taxon>Holdemania</taxon>
    </lineage>
</organism>
<dbReference type="Pfam" id="PF01554">
    <property type="entry name" value="MatE"/>
    <property type="match status" value="2"/>
</dbReference>
<dbReference type="EMBL" id="QRUP01000007">
    <property type="protein sequence ID" value="RGR74913.1"/>
    <property type="molecule type" value="Genomic_DNA"/>
</dbReference>
<keyword evidence="7" id="KW-0812">Transmembrane</keyword>
<accession>A0A412G366</accession>
<evidence type="ECO:0000256" key="1">
    <source>
        <dbReference type="ARBA" id="ARBA00003408"/>
    </source>
</evidence>
<feature type="transmembrane region" description="Helical" evidence="7">
    <location>
        <begin position="395"/>
        <end position="412"/>
    </location>
</feature>
<feature type="transmembrane region" description="Helical" evidence="7">
    <location>
        <begin position="424"/>
        <end position="444"/>
    </location>
</feature>
<name>A0A412G366_9FIRM</name>
<comment type="function">
    <text evidence="1">Multidrug efflux pump.</text>
</comment>
<evidence type="ECO:0000256" key="5">
    <source>
        <dbReference type="ARBA" id="ARBA00031636"/>
    </source>
</evidence>
<dbReference type="Proteomes" id="UP000284178">
    <property type="component" value="Unassembled WGS sequence"/>
</dbReference>
<dbReference type="PANTHER" id="PTHR43298:SF2">
    <property type="entry name" value="FMN_FAD EXPORTER YEEO-RELATED"/>
    <property type="match status" value="1"/>
</dbReference>
<evidence type="ECO:0000256" key="7">
    <source>
        <dbReference type="SAM" id="Phobius"/>
    </source>
</evidence>
<keyword evidence="4" id="KW-0813">Transport</keyword>
<evidence type="ECO:0000313" key="9">
    <source>
        <dbReference type="Proteomes" id="UP000284178"/>
    </source>
</evidence>
<protein>
    <recommendedName>
        <fullName evidence="3">Probable multidrug resistance protein NorM</fullName>
    </recommendedName>
    <alternativeName>
        <fullName evidence="5">Multidrug-efflux transporter</fullName>
    </alternativeName>
</protein>
<dbReference type="GO" id="GO:0005886">
    <property type="term" value="C:plasma membrane"/>
    <property type="evidence" value="ECO:0007669"/>
    <property type="project" value="TreeGrafter"/>
</dbReference>
<dbReference type="GO" id="GO:0042910">
    <property type="term" value="F:xenobiotic transmembrane transporter activity"/>
    <property type="evidence" value="ECO:0007669"/>
    <property type="project" value="InterPro"/>
</dbReference>
<dbReference type="InterPro" id="IPR002528">
    <property type="entry name" value="MATE_fam"/>
</dbReference>
<dbReference type="GO" id="GO:0015297">
    <property type="term" value="F:antiporter activity"/>
    <property type="evidence" value="ECO:0007669"/>
    <property type="project" value="InterPro"/>
</dbReference>
<evidence type="ECO:0000256" key="3">
    <source>
        <dbReference type="ARBA" id="ARBA00020268"/>
    </source>
</evidence>
<feature type="transmembrane region" description="Helical" evidence="7">
    <location>
        <begin position="326"/>
        <end position="348"/>
    </location>
</feature>
<keyword evidence="7" id="KW-0472">Membrane</keyword>
<sequence length="500" mass="54760">MKVRAEGNQMEKHQESAKHFYRQALNLCLAMIAQQLILNLITIIDNVMVGRYGDLFVSSAAIVNRLFTVPSSFLNGILAGGVVFLAQYAGIDQPQRMTQTFRFSLAASIALLFPFILAGLAFPQTLVRLFSSDPALEGPAAVYLQLLALSMIPYVLSQAIANAMRAIGQVRLPLWGSCAAVIVKILANLILLEGIPGGMLGAGLAMLLCRCAEALTMIVLMKRSRCVFVQAWKTTSKMPRSLAIQIGKTMLPIGLNELFYGLGLAMLFKGYSSFSTPMTAGYAIAMTYYELFRVLFPAAGTVLTILVGPVLGQGKKAEAKEVVRRVFKLALGLSIAFGILIYLCRWTIPLIYTGSALSLRTADQLMQIMALLFPLATGHFLVYFVFRSGGDSRSIFLIDSLFMWIIPIPLLIGLTRGTDLPLTAVYFLVEVSYLLKCLLALALLKKERWLNNLTQPEVSQKEMSASKREIENGGSAVPQTNRIEALEESPDTPTPKISQP</sequence>
<dbReference type="AlphaFoldDB" id="A0A412G366"/>
<feature type="transmembrane region" description="Helical" evidence="7">
    <location>
        <begin position="103"/>
        <end position="122"/>
    </location>
</feature>
<evidence type="ECO:0000313" key="8">
    <source>
        <dbReference type="EMBL" id="RGR74913.1"/>
    </source>
</evidence>
<evidence type="ECO:0000256" key="2">
    <source>
        <dbReference type="ARBA" id="ARBA00010199"/>
    </source>
</evidence>
<comment type="caution">
    <text evidence="8">The sequence shown here is derived from an EMBL/GenBank/DDBJ whole genome shotgun (WGS) entry which is preliminary data.</text>
</comment>
<feature type="transmembrane region" description="Helical" evidence="7">
    <location>
        <begin position="172"/>
        <end position="192"/>
    </location>
</feature>
<feature type="transmembrane region" description="Helical" evidence="7">
    <location>
        <begin position="198"/>
        <end position="221"/>
    </location>
</feature>
<evidence type="ECO:0000256" key="4">
    <source>
        <dbReference type="ARBA" id="ARBA00022448"/>
    </source>
</evidence>
<feature type="transmembrane region" description="Helical" evidence="7">
    <location>
        <begin position="242"/>
        <end position="268"/>
    </location>
</feature>
<dbReference type="InterPro" id="IPR050222">
    <property type="entry name" value="MATE_MdtK"/>
</dbReference>